<evidence type="ECO:0000259" key="9">
    <source>
        <dbReference type="Pfam" id="PF01431"/>
    </source>
</evidence>
<proteinExistence type="inferred from homology"/>
<feature type="domain" description="Peptidase M13 C-terminal" evidence="9">
    <location>
        <begin position="716"/>
        <end position="928"/>
    </location>
</feature>
<evidence type="ECO:0000256" key="4">
    <source>
        <dbReference type="ARBA" id="ARBA00022723"/>
    </source>
</evidence>
<dbReference type="AlphaFoldDB" id="A0A915MI63"/>
<dbReference type="PANTHER" id="PTHR11733:SF133">
    <property type="entry name" value="PHOSPHATE-REGULATING NEUTRAL ENDOPEPTIDASE PHEX"/>
    <property type="match status" value="1"/>
</dbReference>
<dbReference type="WBParaSite" id="scaffold4198_cov167.g7798">
    <property type="protein sequence ID" value="scaffold4198_cov167.g7798"/>
    <property type="gene ID" value="scaffold4198_cov167.g7798"/>
</dbReference>
<dbReference type="InterPro" id="IPR008753">
    <property type="entry name" value="Peptidase_M13_N"/>
</dbReference>
<dbReference type="GO" id="GO:0016485">
    <property type="term" value="P:protein processing"/>
    <property type="evidence" value="ECO:0007669"/>
    <property type="project" value="TreeGrafter"/>
</dbReference>
<keyword evidence="6" id="KW-0862">Zinc</keyword>
<protein>
    <submittedName>
        <fullName evidence="12">Uncharacterized protein</fullName>
    </submittedName>
</protein>
<feature type="compositionally biased region" description="Basic residues" evidence="8">
    <location>
        <begin position="209"/>
        <end position="221"/>
    </location>
</feature>
<dbReference type="InterPro" id="IPR012337">
    <property type="entry name" value="RNaseH-like_sf"/>
</dbReference>
<evidence type="ECO:0000256" key="7">
    <source>
        <dbReference type="ARBA" id="ARBA00023049"/>
    </source>
</evidence>
<evidence type="ECO:0000313" key="12">
    <source>
        <dbReference type="WBParaSite" id="scaffold4198_cov167.g7798"/>
    </source>
</evidence>
<accession>A0A915MI63</accession>
<dbReference type="Gene3D" id="1.10.1380.10">
    <property type="entry name" value="Neutral endopeptidase , domain2"/>
    <property type="match status" value="3"/>
</dbReference>
<evidence type="ECO:0000256" key="3">
    <source>
        <dbReference type="ARBA" id="ARBA00022670"/>
    </source>
</evidence>
<comment type="cofactor">
    <cofactor evidence="1">
        <name>Zn(2+)</name>
        <dbReference type="ChEBI" id="CHEBI:29105"/>
    </cofactor>
</comment>
<dbReference type="PROSITE" id="PS51885">
    <property type="entry name" value="NEPRILYSIN"/>
    <property type="match status" value="1"/>
</dbReference>
<evidence type="ECO:0000256" key="1">
    <source>
        <dbReference type="ARBA" id="ARBA00001947"/>
    </source>
</evidence>
<keyword evidence="7" id="KW-0482">Metalloprotease</keyword>
<feature type="compositionally biased region" description="Basic and acidic residues" evidence="8">
    <location>
        <begin position="277"/>
        <end position="302"/>
    </location>
</feature>
<keyword evidence="5" id="KW-0378">Hydrolase</keyword>
<dbReference type="PRINTS" id="PR00786">
    <property type="entry name" value="NEPRILYSIN"/>
</dbReference>
<dbReference type="InterPro" id="IPR042089">
    <property type="entry name" value="Peptidase_M13_dom_2"/>
</dbReference>
<comment type="similarity">
    <text evidence="2">Belongs to the peptidase M13 family.</text>
</comment>
<organism evidence="11 12">
    <name type="scientific">Meloidogyne javanica</name>
    <name type="common">Root-knot nematode worm</name>
    <dbReference type="NCBI Taxonomy" id="6303"/>
    <lineage>
        <taxon>Eukaryota</taxon>
        <taxon>Metazoa</taxon>
        <taxon>Ecdysozoa</taxon>
        <taxon>Nematoda</taxon>
        <taxon>Chromadorea</taxon>
        <taxon>Rhabditida</taxon>
        <taxon>Tylenchina</taxon>
        <taxon>Tylenchomorpha</taxon>
        <taxon>Tylenchoidea</taxon>
        <taxon>Meloidogynidae</taxon>
        <taxon>Meloidogyninae</taxon>
        <taxon>Meloidogyne</taxon>
        <taxon>Meloidogyne incognita group</taxon>
    </lineage>
</organism>
<keyword evidence="3" id="KW-0645">Protease</keyword>
<evidence type="ECO:0000256" key="6">
    <source>
        <dbReference type="ARBA" id="ARBA00022833"/>
    </source>
</evidence>
<feature type="compositionally biased region" description="Polar residues" evidence="8">
    <location>
        <begin position="238"/>
        <end position="247"/>
    </location>
</feature>
<dbReference type="GO" id="GO:0005886">
    <property type="term" value="C:plasma membrane"/>
    <property type="evidence" value="ECO:0007669"/>
    <property type="project" value="TreeGrafter"/>
</dbReference>
<dbReference type="Pfam" id="PF05649">
    <property type="entry name" value="Peptidase_M13_N"/>
    <property type="match status" value="2"/>
</dbReference>
<feature type="domain" description="Peptidase M13 N-terminal" evidence="10">
    <location>
        <begin position="356"/>
        <end position="447"/>
    </location>
</feature>
<dbReference type="SUPFAM" id="SSF55486">
    <property type="entry name" value="Metalloproteases ('zincins'), catalytic domain"/>
    <property type="match status" value="1"/>
</dbReference>
<evidence type="ECO:0000313" key="11">
    <source>
        <dbReference type="Proteomes" id="UP000887561"/>
    </source>
</evidence>
<evidence type="ECO:0000259" key="10">
    <source>
        <dbReference type="Pfam" id="PF05649"/>
    </source>
</evidence>
<dbReference type="SUPFAM" id="SSF53098">
    <property type="entry name" value="Ribonuclease H-like"/>
    <property type="match status" value="1"/>
</dbReference>
<feature type="domain" description="Peptidase M13 N-terminal" evidence="10">
    <location>
        <begin position="506"/>
        <end position="625"/>
    </location>
</feature>
<keyword evidence="11" id="KW-1185">Reference proteome</keyword>
<dbReference type="PANTHER" id="PTHR11733">
    <property type="entry name" value="ZINC METALLOPROTEASE FAMILY M13 NEPRILYSIN-RELATED"/>
    <property type="match status" value="1"/>
</dbReference>
<sequence>MSAIWEIELYKKVDSGGECLECSKIIKTSGGNTKGLITHLKQHPPYLEKFIAKKDKINTKNENIEKFVQIRGHGDLSALDKCLLCCQEFCGMHDSINITKNVKEMLRKWEIDENKIHVFLRDGAASMKKAFEGTFEHADCAAHKINLCVQKSMDTFKELIEKSRKIVGHFSHSNLAKERLEEAQKLTDTPQHKLLQHFVHKKCANKRIRKNASLHHYRKKRQALESVKEDEGEDPEISEQTTENVQGEGSKGLEESVENPENKDKDSQINTENQENSEIKNKEEESSKKGKEPIEQLPEKGEGSTSTNLEANDKPETINVSYEKSSSSESSSESNSESEYVIYKNEKLKIHREKKPCDDFYKYVCDGFDRKNIPRTDCSEISTTASRRQQTQKILEDLLANPPPSVPNLPQNLIQKLYGFHSACIQSSNKLTQSSDVILSKLNILTQKGNNNKRLFDTDWALKAFPINREELLATRYGMIIQNLLEDDGEIIPNCNGTQVKELILSEAERRVRNLFKVENKLAKQLDFNSIYDSGPSGSKNYLKLSQLDTPNAFISAFNWTKFVQNLLSPVGLVVDSQTEIHLSDPSFLQRMGKIIGEFSEQEISDYLDWNTLWTFMPQMDKRYTLHYVNSKPPKDNPWLDTITKGKALTKLQMLQANAVYFERIFDNNYLEGIYRHYNPLRTDVPFAEMVHTFEGASFLRQMATNDYYDSSWLVNAYYSRETNALVSLNGYLNPPIFSKDFLAVMNYAGIGVTLGHELSHAFDDWGSYYNGNGQMEDWLGPQMRAIFQKKKECFVKQYGNSKVQIDGVWINLNGTLTVNENIADNGGLNAAFKAWQVLKRSSSSLDQNIFGKIEGLEEFNGDQLFFIHYAFRQCSRLGSTWLRQRIMTEQHSVVPARVNIPLQNSPHFAKIFACPSGSPMNPIEKCAIW</sequence>
<evidence type="ECO:0000256" key="5">
    <source>
        <dbReference type="ARBA" id="ARBA00022801"/>
    </source>
</evidence>
<reference evidence="12" key="1">
    <citation type="submission" date="2022-11" db="UniProtKB">
        <authorList>
            <consortium name="WormBaseParasite"/>
        </authorList>
    </citation>
    <scope>IDENTIFICATION</scope>
</reference>
<dbReference type="InterPro" id="IPR024079">
    <property type="entry name" value="MetalloPept_cat_dom_sf"/>
</dbReference>
<evidence type="ECO:0000256" key="2">
    <source>
        <dbReference type="ARBA" id="ARBA00007357"/>
    </source>
</evidence>
<dbReference type="CDD" id="cd08662">
    <property type="entry name" value="M13"/>
    <property type="match status" value="1"/>
</dbReference>
<dbReference type="GO" id="GO:0004222">
    <property type="term" value="F:metalloendopeptidase activity"/>
    <property type="evidence" value="ECO:0007669"/>
    <property type="project" value="InterPro"/>
</dbReference>
<feature type="region of interest" description="Disordered" evidence="8">
    <location>
        <begin position="209"/>
        <end position="339"/>
    </location>
</feature>
<name>A0A915MI63_MELJA</name>
<dbReference type="InterPro" id="IPR000718">
    <property type="entry name" value="Peptidase_M13"/>
</dbReference>
<dbReference type="GO" id="GO:0046872">
    <property type="term" value="F:metal ion binding"/>
    <property type="evidence" value="ECO:0007669"/>
    <property type="project" value="UniProtKB-KW"/>
</dbReference>
<evidence type="ECO:0000256" key="8">
    <source>
        <dbReference type="SAM" id="MobiDB-lite"/>
    </source>
</evidence>
<keyword evidence="4" id="KW-0479">Metal-binding</keyword>
<feature type="compositionally biased region" description="Low complexity" evidence="8">
    <location>
        <begin position="321"/>
        <end position="339"/>
    </location>
</feature>
<dbReference type="Pfam" id="PF01431">
    <property type="entry name" value="Peptidase_M13"/>
    <property type="match status" value="1"/>
</dbReference>
<dbReference type="Gene3D" id="3.40.390.10">
    <property type="entry name" value="Collagenase (Catalytic Domain)"/>
    <property type="match status" value="2"/>
</dbReference>
<dbReference type="Proteomes" id="UP000887561">
    <property type="component" value="Unplaced"/>
</dbReference>
<dbReference type="InterPro" id="IPR018497">
    <property type="entry name" value="Peptidase_M13_C"/>
</dbReference>